<dbReference type="Pfam" id="PF20666">
    <property type="entry name" value="ZW10_C"/>
    <property type="match status" value="1"/>
</dbReference>
<dbReference type="Gene3D" id="1.10.357.150">
    <property type="match status" value="1"/>
</dbReference>
<evidence type="ECO:0000259" key="2">
    <source>
        <dbReference type="Pfam" id="PF20665"/>
    </source>
</evidence>
<dbReference type="Proteomes" id="UP000325440">
    <property type="component" value="Unassembled WGS sequence"/>
</dbReference>
<dbReference type="InterPro" id="IPR046362">
    <property type="entry name" value="Zw10/DSL1_C_sf"/>
</dbReference>
<dbReference type="GO" id="GO:0006888">
    <property type="term" value="P:endoplasmic reticulum to Golgi vesicle-mediated transport"/>
    <property type="evidence" value="ECO:0007669"/>
    <property type="project" value="TreeGrafter"/>
</dbReference>
<feature type="domain" description="Centromere/kinetochore protein zw10 C-terminal" evidence="3">
    <location>
        <begin position="418"/>
        <end position="536"/>
    </location>
</feature>
<dbReference type="PANTHER" id="PTHR12205">
    <property type="entry name" value="CENTROMERE/KINETOCHORE PROTEIN ZW10"/>
    <property type="match status" value="1"/>
</dbReference>
<dbReference type="Pfam" id="PF20665">
    <property type="entry name" value="Zw10_middle"/>
    <property type="match status" value="1"/>
</dbReference>
<feature type="coiled-coil region" evidence="1">
    <location>
        <begin position="16"/>
        <end position="82"/>
    </location>
</feature>
<dbReference type="Pfam" id="PF22766">
    <property type="entry name" value="ZW10_C2"/>
    <property type="match status" value="1"/>
</dbReference>
<evidence type="ECO:0000259" key="3">
    <source>
        <dbReference type="Pfam" id="PF20666"/>
    </source>
</evidence>
<keyword evidence="6" id="KW-1185">Reference proteome</keyword>
<feature type="domain" description="ZW10 C-terminal helical" evidence="4">
    <location>
        <begin position="560"/>
        <end position="704"/>
    </location>
</feature>
<dbReference type="InterPro" id="IPR055148">
    <property type="entry name" value="ZW10_C_2"/>
</dbReference>
<dbReference type="GO" id="GO:0005737">
    <property type="term" value="C:cytoplasm"/>
    <property type="evidence" value="ECO:0007669"/>
    <property type="project" value="GOC"/>
</dbReference>
<dbReference type="AlphaFoldDB" id="A0A5E4NA18"/>
<evidence type="ECO:0000313" key="5">
    <source>
        <dbReference type="EMBL" id="VVC39252.1"/>
    </source>
</evidence>
<evidence type="ECO:0000259" key="4">
    <source>
        <dbReference type="Pfam" id="PF22766"/>
    </source>
</evidence>
<dbReference type="InterPro" id="IPR048343">
    <property type="entry name" value="ZW10_C"/>
</dbReference>
<protein>
    <submittedName>
        <fullName evidence="5">RZZ complex, subunit Zw10</fullName>
    </submittedName>
</protein>
<accession>A0A5E4NA18</accession>
<dbReference type="InterPro" id="IPR048344">
    <property type="entry name" value="Zw10_middle"/>
</dbReference>
<dbReference type="GO" id="GO:0007094">
    <property type="term" value="P:mitotic spindle assembly checkpoint signaling"/>
    <property type="evidence" value="ECO:0007669"/>
    <property type="project" value="TreeGrafter"/>
</dbReference>
<feature type="domain" description="Centromere/kinetochore protein zw10 middle" evidence="2">
    <location>
        <begin position="186"/>
        <end position="373"/>
    </location>
</feature>
<dbReference type="OrthoDB" id="534815at2759"/>
<organism evidence="5 6">
    <name type="scientific">Cinara cedri</name>
    <dbReference type="NCBI Taxonomy" id="506608"/>
    <lineage>
        <taxon>Eukaryota</taxon>
        <taxon>Metazoa</taxon>
        <taxon>Ecdysozoa</taxon>
        <taxon>Arthropoda</taxon>
        <taxon>Hexapoda</taxon>
        <taxon>Insecta</taxon>
        <taxon>Pterygota</taxon>
        <taxon>Neoptera</taxon>
        <taxon>Paraneoptera</taxon>
        <taxon>Hemiptera</taxon>
        <taxon>Sternorrhyncha</taxon>
        <taxon>Aphidomorpha</taxon>
        <taxon>Aphidoidea</taxon>
        <taxon>Aphididae</taxon>
        <taxon>Lachninae</taxon>
        <taxon>Cinara</taxon>
    </lineage>
</organism>
<keyword evidence="1" id="KW-0175">Coiled coil</keyword>
<sequence>MSFLAAVLASAGEVEMTDLDKNVSELKHKITNLEYDIKEAMEQRYMKFVVVSRDASSLLETAKSYSNQINNLISRIDNQTKREVVDALSDLKMFKTTLEENKYSLNVIEQILTASINLSNDNQTKLSLSDRIEKMQTVEEILTNNENLSNLDVYKHLLREHQRLTDVLHSNCLATWRNQIEWLENDVDGQNSSWKTMLKISGSQKDIYDSFFALKYFDTINVEIERFADKLINSILKPIIIENSQIDITKTINVSTLTLKISKHEDDFLSTTIKSLTDVFTFLNLTLPVENETQVMSYLGSYASHAFCNTFKDVALFNAVPIKFNELKHDFQKNIDKVLEFNSYLTEIGFFEESNDELVKYLENIDNLFFMKISRLYYDQARTIIKKDLHDLVEVNNENKWDSDDNIKDDNGFCQNFFSYPQSKVSKSLLELLDLIETIASEMSSVPESNAWRYHDILNNITIMYCDIVPFQRCKALEFHPQRSAVLYNNIMYFTRQLAEMSPIYKNLLIVHLLEKLKNLASEILHSQCKQQITQIENIVNQSDIISMAVNSNLGYSFEKSISQCYNILSILSTLWKDILPSSIYCKFIGYSCNGLFECIVSKIFTLEDISATSAEQYSSIFNKIVKDIPTLFPEPKEVHRYISKWWQINELIYILSSSMKDIENRWADGKGPLANELKVEQIKCLLKALFQNTDRRAALLKHISVTAQS</sequence>
<dbReference type="PANTHER" id="PTHR12205:SF0">
    <property type="entry name" value="CENTROMERE_KINETOCHORE PROTEIN ZW10 HOMOLOG"/>
    <property type="match status" value="1"/>
</dbReference>
<evidence type="ECO:0000256" key="1">
    <source>
        <dbReference type="SAM" id="Coils"/>
    </source>
</evidence>
<dbReference type="EMBL" id="CABPRJ010001894">
    <property type="protein sequence ID" value="VVC39252.1"/>
    <property type="molecule type" value="Genomic_DNA"/>
</dbReference>
<name>A0A5E4NA18_9HEMI</name>
<reference evidence="5 6" key="1">
    <citation type="submission" date="2019-08" db="EMBL/GenBank/DDBJ databases">
        <authorList>
            <person name="Alioto T."/>
            <person name="Alioto T."/>
            <person name="Gomez Garrido J."/>
        </authorList>
    </citation>
    <scope>NUCLEOTIDE SEQUENCE [LARGE SCALE GENOMIC DNA]</scope>
</reference>
<evidence type="ECO:0000313" key="6">
    <source>
        <dbReference type="Proteomes" id="UP000325440"/>
    </source>
</evidence>
<gene>
    <name evidence="5" type="ORF">CINCED_3A022987</name>
</gene>
<proteinExistence type="predicted"/>
<dbReference type="GO" id="GO:1990423">
    <property type="term" value="C:RZZ complex"/>
    <property type="evidence" value="ECO:0007669"/>
    <property type="project" value="TreeGrafter"/>
</dbReference>